<dbReference type="EMBL" id="CP002467">
    <property type="protein sequence ID" value="ADV81525.1"/>
    <property type="molecule type" value="Genomic_DNA"/>
</dbReference>
<name>E8V5J1_TERSS</name>
<dbReference type="KEGG" id="tsa:AciPR4_0692"/>
<dbReference type="InterPro" id="IPR036388">
    <property type="entry name" value="WH-like_DNA-bd_sf"/>
</dbReference>
<dbReference type="GO" id="GO:0045892">
    <property type="term" value="P:negative regulation of DNA-templated transcription"/>
    <property type="evidence" value="ECO:0007669"/>
    <property type="project" value="InterPro"/>
</dbReference>
<dbReference type="Gene3D" id="1.10.10.10">
    <property type="entry name" value="Winged helix-like DNA-binding domain superfamily/Winged helix DNA-binding domain"/>
    <property type="match status" value="1"/>
</dbReference>
<protein>
    <submittedName>
        <fullName evidence="5">Transcriptional repressor, CopY family</fullName>
    </submittedName>
</protein>
<dbReference type="OrthoDB" id="118292at2"/>
<dbReference type="InterPro" id="IPR036390">
    <property type="entry name" value="WH_DNA-bd_sf"/>
</dbReference>
<evidence type="ECO:0000256" key="3">
    <source>
        <dbReference type="ARBA" id="ARBA00023125"/>
    </source>
</evidence>
<keyword evidence="3" id="KW-0238">DNA-binding</keyword>
<dbReference type="AlphaFoldDB" id="E8V5J1"/>
<dbReference type="PIRSF" id="PIRSF019455">
    <property type="entry name" value="CopR_AtkY"/>
    <property type="match status" value="1"/>
</dbReference>
<evidence type="ECO:0000256" key="2">
    <source>
        <dbReference type="ARBA" id="ARBA00023015"/>
    </source>
</evidence>
<evidence type="ECO:0000256" key="1">
    <source>
        <dbReference type="ARBA" id="ARBA00011046"/>
    </source>
</evidence>
<dbReference type="HOGENOM" id="CLU_119090_4_3_0"/>
<evidence type="ECO:0000256" key="4">
    <source>
        <dbReference type="ARBA" id="ARBA00023163"/>
    </source>
</evidence>
<dbReference type="STRING" id="401053.AciPR4_0692"/>
<gene>
    <name evidence="5" type="ordered locus">AciPR4_0692</name>
</gene>
<organism evidence="5 6">
    <name type="scientific">Terriglobus saanensis (strain ATCC BAA-1853 / DSM 23119 / SP1PR4)</name>
    <dbReference type="NCBI Taxonomy" id="401053"/>
    <lineage>
        <taxon>Bacteria</taxon>
        <taxon>Pseudomonadati</taxon>
        <taxon>Acidobacteriota</taxon>
        <taxon>Terriglobia</taxon>
        <taxon>Terriglobales</taxon>
        <taxon>Acidobacteriaceae</taxon>
        <taxon>Terriglobus</taxon>
    </lineage>
</organism>
<dbReference type="SUPFAM" id="SSF46785">
    <property type="entry name" value="Winged helix' DNA-binding domain"/>
    <property type="match status" value="1"/>
</dbReference>
<dbReference type="RefSeq" id="WP_013567258.1">
    <property type="nucleotide sequence ID" value="NC_014963.1"/>
</dbReference>
<dbReference type="Pfam" id="PF03965">
    <property type="entry name" value="Penicillinase_R"/>
    <property type="match status" value="1"/>
</dbReference>
<dbReference type="Proteomes" id="UP000006844">
    <property type="component" value="Chromosome"/>
</dbReference>
<proteinExistence type="inferred from homology"/>
<evidence type="ECO:0000313" key="6">
    <source>
        <dbReference type="Proteomes" id="UP000006844"/>
    </source>
</evidence>
<dbReference type="Gene3D" id="1.10.4040.10">
    <property type="entry name" value="Penicillinase repressor domain"/>
    <property type="match status" value="1"/>
</dbReference>
<evidence type="ECO:0000313" key="5">
    <source>
        <dbReference type="EMBL" id="ADV81525.1"/>
    </source>
</evidence>
<accession>E8V5J1</accession>
<comment type="similarity">
    <text evidence="1">Belongs to the BlaI transcriptional regulatory family.</text>
</comment>
<dbReference type="GO" id="GO:0003677">
    <property type="term" value="F:DNA binding"/>
    <property type="evidence" value="ECO:0007669"/>
    <property type="project" value="UniProtKB-KW"/>
</dbReference>
<sequence length="137" mass="15279">MVGRKKGSTSLTPLEMQIMQVLWRDGPSHVQHVQTSLAPENELAYNTVQTMLNVLHRKGRVERSLSGRAYVYSTVASREIVLGQAVKDFVERLFGGSSEELVMSLIKSRQVDPERIADLSRKVANLDRAEAKGGKNE</sequence>
<dbReference type="eggNOG" id="COG3682">
    <property type="taxonomic scope" value="Bacteria"/>
</dbReference>
<keyword evidence="2" id="KW-0805">Transcription regulation</keyword>
<dbReference type="InterPro" id="IPR005650">
    <property type="entry name" value="BlaI_family"/>
</dbReference>
<keyword evidence="6" id="KW-1185">Reference proteome</keyword>
<keyword evidence="4" id="KW-0804">Transcription</keyword>
<reference evidence="5 6" key="1">
    <citation type="journal article" date="2012" name="Stand. Genomic Sci.">
        <title>Complete genome sequence of Terriglobus saanensis type strain SP1PR4(T), an Acidobacteria from tundra soil.</title>
        <authorList>
            <person name="Rawat S.R."/>
            <person name="Mannisto M.K."/>
            <person name="Starovoytov V."/>
            <person name="Goodwin L."/>
            <person name="Nolan M."/>
            <person name="Hauser L."/>
            <person name="Land M."/>
            <person name="Davenport K.W."/>
            <person name="Woyke T."/>
            <person name="Haggblom M.M."/>
        </authorList>
    </citation>
    <scope>NUCLEOTIDE SEQUENCE</scope>
    <source>
        <strain evidence="6">ATCC BAA-1853 / DSM 23119 / SP1PR4</strain>
    </source>
</reference>